<evidence type="ECO:0000313" key="4">
    <source>
        <dbReference type="EMBL" id="SLN12044.1"/>
    </source>
</evidence>
<dbReference type="PANTHER" id="PTHR44591">
    <property type="entry name" value="STRESS RESPONSE REGULATOR PROTEIN 1"/>
    <property type="match status" value="1"/>
</dbReference>
<dbReference type="GO" id="GO:0000160">
    <property type="term" value="P:phosphorelay signal transduction system"/>
    <property type="evidence" value="ECO:0007669"/>
    <property type="project" value="InterPro"/>
</dbReference>
<dbReference type="InterPro" id="IPR011006">
    <property type="entry name" value="CheY-like_superfamily"/>
</dbReference>
<dbReference type="PROSITE" id="PS50110">
    <property type="entry name" value="RESPONSE_REGULATORY"/>
    <property type="match status" value="1"/>
</dbReference>
<dbReference type="Gene3D" id="3.40.50.2300">
    <property type="match status" value="1"/>
</dbReference>
<feature type="modified residue" description="4-aspartylphosphate" evidence="2">
    <location>
        <position position="56"/>
    </location>
</feature>
<keyword evidence="1 2" id="KW-0597">Phosphoprotein</keyword>
<dbReference type="SMART" id="SM00448">
    <property type="entry name" value="REC"/>
    <property type="match status" value="1"/>
</dbReference>
<evidence type="ECO:0000259" key="3">
    <source>
        <dbReference type="PROSITE" id="PS50110"/>
    </source>
</evidence>
<dbReference type="Proteomes" id="UP000193570">
    <property type="component" value="Unassembled WGS sequence"/>
</dbReference>
<proteinExistence type="predicted"/>
<evidence type="ECO:0000256" key="2">
    <source>
        <dbReference type="PROSITE-ProRule" id="PRU00169"/>
    </source>
</evidence>
<sequence length="116" mass="12881">MTMIKRALILEDDPIIALDVEAELEDADWNVSGIAHNVESALDLLKEHTPHVALLDINLGRETSFDFARACKQAGVGIIFMSGYASNVLPEDLRQEMILRKPIQMPRLLEVLAALT</sequence>
<dbReference type="PANTHER" id="PTHR44591:SF24">
    <property type="entry name" value="PROTEIN-GLUTAMATE METHYLESTERASE_PROTEIN-GLUTAMINE GLUTAMINASE 1"/>
    <property type="match status" value="1"/>
</dbReference>
<gene>
    <name evidence="4" type="primary">graR</name>
    <name evidence="4" type="ORF">ROJ8625_00303</name>
</gene>
<reference evidence="4 5" key="1">
    <citation type="submission" date="2017-03" db="EMBL/GenBank/DDBJ databases">
        <authorList>
            <person name="Afonso C.L."/>
            <person name="Miller P.J."/>
            <person name="Scott M.A."/>
            <person name="Spackman E."/>
            <person name="Goraichik I."/>
            <person name="Dimitrov K.M."/>
            <person name="Suarez D.L."/>
            <person name="Swayne D.E."/>
        </authorList>
    </citation>
    <scope>NUCLEOTIDE SEQUENCE [LARGE SCALE GENOMIC DNA]</scope>
    <source>
        <strain evidence="4 5">CECT 8625</strain>
    </source>
</reference>
<dbReference type="SUPFAM" id="SSF52172">
    <property type="entry name" value="CheY-like"/>
    <property type="match status" value="1"/>
</dbReference>
<dbReference type="InterPro" id="IPR001789">
    <property type="entry name" value="Sig_transdc_resp-reg_receiver"/>
</dbReference>
<protein>
    <submittedName>
        <fullName evidence="4">Response regulator protein GraR</fullName>
    </submittedName>
</protein>
<dbReference type="AlphaFoldDB" id="A0A1X6Y6T6"/>
<accession>A0A1X6Y6T6</accession>
<dbReference type="InterPro" id="IPR050595">
    <property type="entry name" value="Bact_response_regulator"/>
</dbReference>
<dbReference type="RefSeq" id="WP_085790081.1">
    <property type="nucleotide sequence ID" value="NZ_FWFK01000001.1"/>
</dbReference>
<name>A0A1X6Y6T6_9RHOB</name>
<feature type="domain" description="Response regulatory" evidence="3">
    <location>
        <begin position="6"/>
        <end position="116"/>
    </location>
</feature>
<organism evidence="4 5">
    <name type="scientific">Roseivivax jejudonensis</name>
    <dbReference type="NCBI Taxonomy" id="1529041"/>
    <lineage>
        <taxon>Bacteria</taxon>
        <taxon>Pseudomonadati</taxon>
        <taxon>Pseudomonadota</taxon>
        <taxon>Alphaproteobacteria</taxon>
        <taxon>Rhodobacterales</taxon>
        <taxon>Roseobacteraceae</taxon>
        <taxon>Roseivivax</taxon>
    </lineage>
</organism>
<evidence type="ECO:0000313" key="5">
    <source>
        <dbReference type="Proteomes" id="UP000193570"/>
    </source>
</evidence>
<dbReference type="Pfam" id="PF00072">
    <property type="entry name" value="Response_reg"/>
    <property type="match status" value="1"/>
</dbReference>
<dbReference type="EMBL" id="FWFK01000001">
    <property type="protein sequence ID" value="SLN12044.1"/>
    <property type="molecule type" value="Genomic_DNA"/>
</dbReference>
<evidence type="ECO:0000256" key="1">
    <source>
        <dbReference type="ARBA" id="ARBA00022553"/>
    </source>
</evidence>
<dbReference type="OrthoDB" id="582170at2"/>
<keyword evidence="5" id="KW-1185">Reference proteome</keyword>